<dbReference type="AlphaFoldDB" id="A0A427Y560"/>
<organism evidence="2 3">
    <name type="scientific">Apiotrichum porosum</name>
    <dbReference type="NCBI Taxonomy" id="105984"/>
    <lineage>
        <taxon>Eukaryota</taxon>
        <taxon>Fungi</taxon>
        <taxon>Dikarya</taxon>
        <taxon>Basidiomycota</taxon>
        <taxon>Agaricomycotina</taxon>
        <taxon>Tremellomycetes</taxon>
        <taxon>Trichosporonales</taxon>
        <taxon>Trichosporonaceae</taxon>
        <taxon>Apiotrichum</taxon>
    </lineage>
</organism>
<dbReference type="Pfam" id="PF00400">
    <property type="entry name" value="WD40"/>
    <property type="match status" value="2"/>
</dbReference>
<comment type="caution">
    <text evidence="2">The sequence shown here is derived from an EMBL/GenBank/DDBJ whole genome shotgun (WGS) entry which is preliminary data.</text>
</comment>
<feature type="compositionally biased region" description="Polar residues" evidence="1">
    <location>
        <begin position="1"/>
        <end position="11"/>
    </location>
</feature>
<keyword evidence="3" id="KW-1185">Reference proteome</keyword>
<proteinExistence type="predicted"/>
<accession>A0A427Y560</accession>
<evidence type="ECO:0000313" key="2">
    <source>
        <dbReference type="EMBL" id="RSH86221.1"/>
    </source>
</evidence>
<evidence type="ECO:0000313" key="3">
    <source>
        <dbReference type="Proteomes" id="UP000279236"/>
    </source>
</evidence>
<name>A0A427Y560_9TREE</name>
<dbReference type="EMBL" id="RSCE01000002">
    <property type="protein sequence ID" value="RSH86221.1"/>
    <property type="molecule type" value="Genomic_DNA"/>
</dbReference>
<dbReference type="InterPro" id="IPR001680">
    <property type="entry name" value="WD40_rpt"/>
</dbReference>
<dbReference type="GeneID" id="39589001"/>
<dbReference type="InterPro" id="IPR036322">
    <property type="entry name" value="WD40_repeat_dom_sf"/>
</dbReference>
<evidence type="ECO:0000256" key="1">
    <source>
        <dbReference type="SAM" id="MobiDB-lite"/>
    </source>
</evidence>
<feature type="region of interest" description="Disordered" evidence="1">
    <location>
        <begin position="35"/>
        <end position="56"/>
    </location>
</feature>
<dbReference type="Proteomes" id="UP000279236">
    <property type="component" value="Unassembled WGS sequence"/>
</dbReference>
<dbReference type="PANTHER" id="PTHR19879:SF9">
    <property type="entry name" value="TRANSCRIPTION INITIATION FACTOR TFIID SUBUNIT 5"/>
    <property type="match status" value="1"/>
</dbReference>
<feature type="region of interest" description="Disordered" evidence="1">
    <location>
        <begin position="1"/>
        <end position="20"/>
    </location>
</feature>
<feature type="compositionally biased region" description="Low complexity" evidence="1">
    <location>
        <begin position="39"/>
        <end position="56"/>
    </location>
</feature>
<dbReference type="InterPro" id="IPR015943">
    <property type="entry name" value="WD40/YVTN_repeat-like_dom_sf"/>
</dbReference>
<dbReference type="RefSeq" id="XP_028479006.1">
    <property type="nucleotide sequence ID" value="XM_028620034.1"/>
</dbReference>
<dbReference type="Gene3D" id="2.130.10.10">
    <property type="entry name" value="YVTN repeat-like/Quinoprotein amine dehydrogenase"/>
    <property type="match status" value="1"/>
</dbReference>
<dbReference type="OrthoDB" id="1932312at2759"/>
<dbReference type="SMART" id="SM00320">
    <property type="entry name" value="WD40"/>
    <property type="match status" value="5"/>
</dbReference>
<dbReference type="STRING" id="105984.A0A427Y560"/>
<gene>
    <name evidence="2" type="ORF">EHS24_004458</name>
</gene>
<sequence>MPLDASSTSPPAGSLASEPGALAPGAAAISANGLKPEAPTSLLSGGPASSSAAPASPATQHLHELIAHYLQTHYPGALPAFLYASGARAPDPANPPSPDLQTLVEDARAAAAAAEVQRRLATLALEQDGKESLEAMVKRLSPLPADEKLHAVVRSEQVAATNLLSVAVGDVPTRRFDTATAAYVAERRRSVLVASADKVVRVVDYETGEVTAHVEPHKAPALTLALHPTNPRYLASGSMDGTTVLTDLITGTTLQTLPATKFVVRVAFSSDGRWLAAASYDHSISLYEASGLATAAPADEDADDYIPLDDSDDADLAMDPELRYTLRHRVATDANPEAMLFHPASSWLIYTVRGSCEMHYLGLPAREDGDGDDWGWPTRSKSFNPNPLDAHVSFAVLDMSLHPSGRMIACITGDHASSGERVLLYGVEPDETERLGCLWTHTESDDFVLPRVRWLPDGKAVVIGSPTGVVSLIALNGEVRSKLRVHAAQPGVAGTSDVVRDLQVVRLGDGGDEGDEWEVMDPGMARV</sequence>
<dbReference type="PANTHER" id="PTHR19879">
    <property type="entry name" value="TRANSCRIPTION INITIATION FACTOR TFIID"/>
    <property type="match status" value="1"/>
</dbReference>
<protein>
    <submittedName>
        <fullName evidence="2">Uncharacterized protein</fullName>
    </submittedName>
</protein>
<reference evidence="2 3" key="1">
    <citation type="submission" date="2018-11" db="EMBL/GenBank/DDBJ databases">
        <title>Genome sequence of Apiotrichum porosum DSM 27194.</title>
        <authorList>
            <person name="Aliyu H."/>
            <person name="Gorte O."/>
            <person name="Ochsenreither K."/>
        </authorList>
    </citation>
    <scope>NUCLEOTIDE SEQUENCE [LARGE SCALE GENOMIC DNA]</scope>
    <source>
        <strain evidence="2 3">DSM 27194</strain>
    </source>
</reference>
<dbReference type="SUPFAM" id="SSF50978">
    <property type="entry name" value="WD40 repeat-like"/>
    <property type="match status" value="1"/>
</dbReference>